<organism evidence="3 4">
    <name type="scientific">Candidatus Doudnabacteria bacterium RIFCSPHIGHO2_01_FULL_50_11</name>
    <dbReference type="NCBI Taxonomy" id="1817828"/>
    <lineage>
        <taxon>Bacteria</taxon>
        <taxon>Candidatus Doudnaibacteriota</taxon>
    </lineage>
</organism>
<feature type="transmembrane region" description="Helical" evidence="1">
    <location>
        <begin position="111"/>
        <end position="129"/>
    </location>
</feature>
<feature type="transmembrane region" description="Helical" evidence="1">
    <location>
        <begin position="287"/>
        <end position="312"/>
    </location>
</feature>
<feature type="transmembrane region" description="Helical" evidence="1">
    <location>
        <begin position="59"/>
        <end position="82"/>
    </location>
</feature>
<evidence type="ECO:0000256" key="1">
    <source>
        <dbReference type="SAM" id="Phobius"/>
    </source>
</evidence>
<dbReference type="EMBL" id="MFEO01000033">
    <property type="protein sequence ID" value="OGE88463.1"/>
    <property type="molecule type" value="Genomic_DNA"/>
</dbReference>
<comment type="caution">
    <text evidence="3">The sequence shown here is derived from an EMBL/GenBank/DDBJ whole genome shotgun (WGS) entry which is preliminary data.</text>
</comment>
<dbReference type="Proteomes" id="UP000178377">
    <property type="component" value="Unassembled WGS sequence"/>
</dbReference>
<proteinExistence type="predicted"/>
<dbReference type="AlphaFoldDB" id="A0A1F5PEX4"/>
<feature type="transmembrane region" description="Helical" evidence="1">
    <location>
        <begin position="360"/>
        <end position="379"/>
    </location>
</feature>
<feature type="transmembrane region" description="Helical" evidence="1">
    <location>
        <begin position="88"/>
        <end position="104"/>
    </location>
</feature>
<dbReference type="Pfam" id="PF19830">
    <property type="entry name" value="DUF6311"/>
    <property type="match status" value="1"/>
</dbReference>
<feature type="transmembrane region" description="Helical" evidence="1">
    <location>
        <begin position="179"/>
        <end position="199"/>
    </location>
</feature>
<evidence type="ECO:0000259" key="2">
    <source>
        <dbReference type="Pfam" id="PF19830"/>
    </source>
</evidence>
<keyword evidence="1" id="KW-1133">Transmembrane helix</keyword>
<keyword evidence="1" id="KW-0472">Membrane</keyword>
<protein>
    <recommendedName>
        <fullName evidence="2">DUF6311 domain-containing protein</fullName>
    </recommendedName>
</protein>
<evidence type="ECO:0000313" key="3">
    <source>
        <dbReference type="EMBL" id="OGE88463.1"/>
    </source>
</evidence>
<feature type="transmembrane region" description="Helical" evidence="1">
    <location>
        <begin position="332"/>
        <end position="353"/>
    </location>
</feature>
<reference evidence="3 4" key="1">
    <citation type="journal article" date="2016" name="Nat. Commun.">
        <title>Thousands of microbial genomes shed light on interconnected biogeochemical processes in an aquifer system.</title>
        <authorList>
            <person name="Anantharaman K."/>
            <person name="Brown C.T."/>
            <person name="Hug L.A."/>
            <person name="Sharon I."/>
            <person name="Castelle C.J."/>
            <person name="Probst A.J."/>
            <person name="Thomas B.C."/>
            <person name="Singh A."/>
            <person name="Wilkins M.J."/>
            <person name="Karaoz U."/>
            <person name="Brodie E.L."/>
            <person name="Williams K.H."/>
            <person name="Hubbard S.S."/>
            <person name="Banfield J.F."/>
        </authorList>
    </citation>
    <scope>NUCLEOTIDE SEQUENCE [LARGE SCALE GENOMIC DNA]</scope>
</reference>
<accession>A0A1F5PEX4</accession>
<evidence type="ECO:0000313" key="4">
    <source>
        <dbReference type="Proteomes" id="UP000178377"/>
    </source>
</evidence>
<feature type="transmembrane region" description="Helical" evidence="1">
    <location>
        <begin position="34"/>
        <end position="52"/>
    </location>
</feature>
<name>A0A1F5PEX4_9BACT</name>
<feature type="transmembrane region" description="Helical" evidence="1">
    <location>
        <begin position="135"/>
        <end position="167"/>
    </location>
</feature>
<keyword evidence="1" id="KW-0812">Transmembrane</keyword>
<dbReference type="STRING" id="1817828.A2722_01015"/>
<feature type="transmembrane region" description="Helical" evidence="1">
    <location>
        <begin position="258"/>
        <end position="275"/>
    </location>
</feature>
<gene>
    <name evidence="3" type="ORF">A2722_01015</name>
</gene>
<feature type="domain" description="DUF6311" evidence="2">
    <location>
        <begin position="26"/>
        <end position="368"/>
    </location>
</feature>
<sequence>MYVWNIDWLARWLHGDLPVSAGQMVFYPHGVDPLSAYEGPALFLLGAGLVSLGTGPIAALNLVVLFGLASTALAMHWFVRILTRNETVAYFAGLAFGFSPFFLIRGTQHQHLLLAGVIPLAVLCIVRFTRDPSNGRAAILACSFLAAALVSWYYLLGCLLFFAVACWDSRKVILKNLRTAEMALYMVVLACLLPAWPILARNSHTGLASQDQYTASLGAQPLNMITPHPFTNIGGATTLPIYENFPSSYVSGPNYVEASSYLGLPLLALMILALWRTKKHIPNRRMWVISLLVFFMLSLGTYLTLGGVRFALPYAAAIRVFPFSFFRSVNRLFVFVIMIVVVLGSYAVASLAASRRPRRIRVFLLVAIFLLLASERIMLPYPMYKKPVPEFYNTIAKNEGARAVADLPIAPTGFSEYNFFQTVHAKPIVTGEYFYPAYTKTTFTFILSNPLLRGSLCPIPAGADKGYYSKERVLSQLLKNNIRYVVVHNFTLASDPQCGHARSFIRSFFDGQKPVFTDGEITVYDTWENL</sequence>
<dbReference type="InterPro" id="IPR046278">
    <property type="entry name" value="DUF6311"/>
</dbReference>